<sequence length="101" mass="10915">MEVVINITKTLHRNKYTLNIGGSSVADILKGKHPQSCIRNTITRHDTGVHETSGGSILRAARHCGLGLVGREGLGFEFGPYDCRGESQCDSQPVVSEGKHN</sequence>
<organism evidence="1 2">
    <name type="scientific">Portunus trituberculatus</name>
    <name type="common">Swimming crab</name>
    <name type="synonym">Neptunus trituberculatus</name>
    <dbReference type="NCBI Taxonomy" id="210409"/>
    <lineage>
        <taxon>Eukaryota</taxon>
        <taxon>Metazoa</taxon>
        <taxon>Ecdysozoa</taxon>
        <taxon>Arthropoda</taxon>
        <taxon>Crustacea</taxon>
        <taxon>Multicrustacea</taxon>
        <taxon>Malacostraca</taxon>
        <taxon>Eumalacostraca</taxon>
        <taxon>Eucarida</taxon>
        <taxon>Decapoda</taxon>
        <taxon>Pleocyemata</taxon>
        <taxon>Brachyura</taxon>
        <taxon>Eubrachyura</taxon>
        <taxon>Portunoidea</taxon>
        <taxon>Portunidae</taxon>
        <taxon>Portuninae</taxon>
        <taxon>Portunus</taxon>
    </lineage>
</organism>
<dbReference type="AlphaFoldDB" id="A0A5B7FDH7"/>
<proteinExistence type="predicted"/>
<keyword evidence="2" id="KW-1185">Reference proteome</keyword>
<name>A0A5B7FDH7_PORTR</name>
<protein>
    <submittedName>
        <fullName evidence="1">Uncharacterized protein</fullName>
    </submittedName>
</protein>
<comment type="caution">
    <text evidence="1">The sequence shown here is derived from an EMBL/GenBank/DDBJ whole genome shotgun (WGS) entry which is preliminary data.</text>
</comment>
<accession>A0A5B7FDH7</accession>
<evidence type="ECO:0000313" key="1">
    <source>
        <dbReference type="EMBL" id="MPC45261.1"/>
    </source>
</evidence>
<dbReference type="EMBL" id="VSRR010006647">
    <property type="protein sequence ID" value="MPC45261.1"/>
    <property type="molecule type" value="Genomic_DNA"/>
</dbReference>
<gene>
    <name evidence="1" type="ORF">E2C01_038956</name>
</gene>
<reference evidence="1 2" key="1">
    <citation type="submission" date="2019-05" db="EMBL/GenBank/DDBJ databases">
        <title>Another draft genome of Portunus trituberculatus and its Hox gene families provides insights of decapod evolution.</title>
        <authorList>
            <person name="Jeong J.-H."/>
            <person name="Song I."/>
            <person name="Kim S."/>
            <person name="Choi T."/>
            <person name="Kim D."/>
            <person name="Ryu S."/>
            <person name="Kim W."/>
        </authorList>
    </citation>
    <scope>NUCLEOTIDE SEQUENCE [LARGE SCALE GENOMIC DNA]</scope>
    <source>
        <tissue evidence="1">Muscle</tissue>
    </source>
</reference>
<evidence type="ECO:0000313" key="2">
    <source>
        <dbReference type="Proteomes" id="UP000324222"/>
    </source>
</evidence>
<dbReference type="Proteomes" id="UP000324222">
    <property type="component" value="Unassembled WGS sequence"/>
</dbReference>